<keyword evidence="4" id="KW-0418">Kinase</keyword>
<dbReference type="PANTHER" id="PTHR43671">
    <property type="entry name" value="SERINE/THREONINE-PROTEIN KINASE NEK"/>
    <property type="match status" value="1"/>
</dbReference>
<protein>
    <recommendedName>
        <fullName evidence="1">non-specific serine/threonine protein kinase</fullName>
        <ecNumber evidence="1">2.7.11.1</ecNumber>
    </recommendedName>
</protein>
<accession>A0A5J4TBQ0</accession>
<evidence type="ECO:0000313" key="8">
    <source>
        <dbReference type="EMBL" id="KAA6355846.1"/>
    </source>
</evidence>
<evidence type="ECO:0000313" key="9">
    <source>
        <dbReference type="Proteomes" id="UP000324800"/>
    </source>
</evidence>
<proteinExistence type="predicted"/>
<sequence>MPGDFGSARRLKEGKAYTTLHAGTRNYLPPETIRTDQQQKKRQRFSADIWTCGVVLYELLAHKHPFQHGKRNLSQYEIMHRIMTEEPDELPTHYPESMRNLIMRMLNKDPEQRITAEEIIQDPEVKSRIQGQNQDVQKKSG</sequence>
<dbReference type="InterPro" id="IPR011009">
    <property type="entry name" value="Kinase-like_dom_sf"/>
</dbReference>
<dbReference type="Proteomes" id="UP000324800">
    <property type="component" value="Unassembled WGS sequence"/>
</dbReference>
<evidence type="ECO:0000256" key="5">
    <source>
        <dbReference type="ARBA" id="ARBA00022840"/>
    </source>
</evidence>
<keyword evidence="2" id="KW-0808">Transferase</keyword>
<reference evidence="8 9" key="1">
    <citation type="submission" date="2019-03" db="EMBL/GenBank/DDBJ databases">
        <title>Single cell metagenomics reveals metabolic interactions within the superorganism composed of flagellate Streblomastix strix and complex community of Bacteroidetes bacteria on its surface.</title>
        <authorList>
            <person name="Treitli S.C."/>
            <person name="Kolisko M."/>
            <person name="Husnik F."/>
            <person name="Keeling P."/>
            <person name="Hampl V."/>
        </authorList>
    </citation>
    <scope>NUCLEOTIDE SEQUENCE [LARGE SCALE GENOMIC DNA]</scope>
    <source>
        <strain evidence="8">ST1C</strain>
    </source>
</reference>
<feature type="domain" description="Protein kinase" evidence="7">
    <location>
        <begin position="1"/>
        <end position="125"/>
    </location>
</feature>
<name>A0A5J4TBQ0_9EUKA</name>
<dbReference type="EC" id="2.7.11.1" evidence="1"/>
<gene>
    <name evidence="8" type="ORF">EZS28_048627</name>
</gene>
<dbReference type="SUPFAM" id="SSF56112">
    <property type="entry name" value="Protein kinase-like (PK-like)"/>
    <property type="match status" value="1"/>
</dbReference>
<evidence type="ECO:0000256" key="6">
    <source>
        <dbReference type="SAM" id="MobiDB-lite"/>
    </source>
</evidence>
<keyword evidence="3" id="KW-0547">Nucleotide-binding</keyword>
<comment type="caution">
    <text evidence="8">The sequence shown here is derived from an EMBL/GenBank/DDBJ whole genome shotgun (WGS) entry which is preliminary data.</text>
</comment>
<dbReference type="Pfam" id="PF00069">
    <property type="entry name" value="Pkinase"/>
    <property type="match status" value="1"/>
</dbReference>
<dbReference type="EMBL" id="SNRW01033957">
    <property type="protein sequence ID" value="KAA6355846.1"/>
    <property type="molecule type" value="Genomic_DNA"/>
</dbReference>
<dbReference type="GO" id="GO:0005524">
    <property type="term" value="F:ATP binding"/>
    <property type="evidence" value="ECO:0007669"/>
    <property type="project" value="UniProtKB-KW"/>
</dbReference>
<evidence type="ECO:0000256" key="4">
    <source>
        <dbReference type="ARBA" id="ARBA00022777"/>
    </source>
</evidence>
<dbReference type="Gene3D" id="1.10.510.10">
    <property type="entry name" value="Transferase(Phosphotransferase) domain 1"/>
    <property type="match status" value="1"/>
</dbReference>
<dbReference type="InterPro" id="IPR050660">
    <property type="entry name" value="NEK_Ser/Thr_kinase"/>
</dbReference>
<organism evidence="8 9">
    <name type="scientific">Streblomastix strix</name>
    <dbReference type="NCBI Taxonomy" id="222440"/>
    <lineage>
        <taxon>Eukaryota</taxon>
        <taxon>Metamonada</taxon>
        <taxon>Preaxostyla</taxon>
        <taxon>Oxymonadida</taxon>
        <taxon>Streblomastigidae</taxon>
        <taxon>Streblomastix</taxon>
    </lineage>
</organism>
<dbReference type="PANTHER" id="PTHR43671:SF13">
    <property type="entry name" value="SERINE_THREONINE-PROTEIN KINASE NEK2"/>
    <property type="match status" value="1"/>
</dbReference>
<dbReference type="InterPro" id="IPR000719">
    <property type="entry name" value="Prot_kinase_dom"/>
</dbReference>
<dbReference type="PROSITE" id="PS50011">
    <property type="entry name" value="PROTEIN_KINASE_DOM"/>
    <property type="match status" value="1"/>
</dbReference>
<feature type="region of interest" description="Disordered" evidence="6">
    <location>
        <begin position="119"/>
        <end position="141"/>
    </location>
</feature>
<evidence type="ECO:0000256" key="2">
    <source>
        <dbReference type="ARBA" id="ARBA00022679"/>
    </source>
</evidence>
<keyword evidence="5" id="KW-0067">ATP-binding</keyword>
<dbReference type="OrthoDB" id="6513151at2759"/>
<dbReference type="AlphaFoldDB" id="A0A5J4TBQ0"/>
<evidence type="ECO:0000256" key="3">
    <source>
        <dbReference type="ARBA" id="ARBA00022741"/>
    </source>
</evidence>
<evidence type="ECO:0000256" key="1">
    <source>
        <dbReference type="ARBA" id="ARBA00012513"/>
    </source>
</evidence>
<dbReference type="GO" id="GO:0004674">
    <property type="term" value="F:protein serine/threonine kinase activity"/>
    <property type="evidence" value="ECO:0007669"/>
    <property type="project" value="UniProtKB-EC"/>
</dbReference>
<dbReference type="SMART" id="SM00220">
    <property type="entry name" value="S_TKc"/>
    <property type="match status" value="1"/>
</dbReference>
<evidence type="ECO:0000259" key="7">
    <source>
        <dbReference type="PROSITE" id="PS50011"/>
    </source>
</evidence>